<gene>
    <name evidence="2" type="ORF">EZS27_029400</name>
</gene>
<name>A0A5J4QG11_9ZZZZ</name>
<dbReference type="AlphaFoldDB" id="A0A5J4QG11"/>
<dbReference type="EMBL" id="SNRY01003462">
    <property type="protein sequence ID" value="KAA6320886.1"/>
    <property type="molecule type" value="Genomic_DNA"/>
</dbReference>
<accession>A0A5J4QG11</accession>
<reference evidence="2" key="1">
    <citation type="submission" date="2019-03" db="EMBL/GenBank/DDBJ databases">
        <title>Single cell metagenomics reveals metabolic interactions within the superorganism composed of flagellate Streblomastix strix and complex community of Bacteroidetes bacteria on its surface.</title>
        <authorList>
            <person name="Treitli S.C."/>
            <person name="Kolisko M."/>
            <person name="Husnik F."/>
            <person name="Keeling P."/>
            <person name="Hampl V."/>
        </authorList>
    </citation>
    <scope>NUCLEOTIDE SEQUENCE</scope>
    <source>
        <strain evidence="2">STM</strain>
    </source>
</reference>
<protein>
    <submittedName>
        <fullName evidence="2">Uncharacterized protein</fullName>
    </submittedName>
</protein>
<feature type="region of interest" description="Disordered" evidence="1">
    <location>
        <begin position="1"/>
        <end position="30"/>
    </location>
</feature>
<organism evidence="2">
    <name type="scientific">termite gut metagenome</name>
    <dbReference type="NCBI Taxonomy" id="433724"/>
    <lineage>
        <taxon>unclassified sequences</taxon>
        <taxon>metagenomes</taxon>
        <taxon>organismal metagenomes</taxon>
    </lineage>
</organism>
<feature type="compositionally biased region" description="Polar residues" evidence="1">
    <location>
        <begin position="10"/>
        <end position="30"/>
    </location>
</feature>
<sequence length="72" mass="7914">MLYGTGEMSVKQQSVNQSKNGSEPSLFTETFFPNKNQNKKESASGFSKYPVTPAPTCIHRLTIGYKSYTGSS</sequence>
<comment type="caution">
    <text evidence="2">The sequence shown here is derived from an EMBL/GenBank/DDBJ whole genome shotgun (WGS) entry which is preliminary data.</text>
</comment>
<evidence type="ECO:0000256" key="1">
    <source>
        <dbReference type="SAM" id="MobiDB-lite"/>
    </source>
</evidence>
<evidence type="ECO:0000313" key="2">
    <source>
        <dbReference type="EMBL" id="KAA6320886.1"/>
    </source>
</evidence>
<proteinExistence type="predicted"/>